<feature type="signal peptide" evidence="1">
    <location>
        <begin position="1"/>
        <end position="21"/>
    </location>
</feature>
<sequence length="121" mass="13354">MSDCPRILLQALILFDDGAVAATCLYIKRICTITIRHYGGGFKLVSRSNRCGYLDIQVTSSGKLTFPSANAQGVPAINEVYIFDELVSIIDSGGWMDEVYAAIVYCMEGWGGEREYQNGRD</sequence>
<organism evidence="2 3">
    <name type="scientific">Macrolepiota fuliginosa MF-IS2</name>
    <dbReference type="NCBI Taxonomy" id="1400762"/>
    <lineage>
        <taxon>Eukaryota</taxon>
        <taxon>Fungi</taxon>
        <taxon>Dikarya</taxon>
        <taxon>Basidiomycota</taxon>
        <taxon>Agaricomycotina</taxon>
        <taxon>Agaricomycetes</taxon>
        <taxon>Agaricomycetidae</taxon>
        <taxon>Agaricales</taxon>
        <taxon>Agaricineae</taxon>
        <taxon>Agaricaceae</taxon>
        <taxon>Macrolepiota</taxon>
    </lineage>
</organism>
<keyword evidence="3" id="KW-1185">Reference proteome</keyword>
<dbReference type="Proteomes" id="UP000807342">
    <property type="component" value="Unassembled WGS sequence"/>
</dbReference>
<name>A0A9P6BY30_9AGAR</name>
<gene>
    <name evidence="2" type="ORF">P691DRAFT_789813</name>
</gene>
<evidence type="ECO:0000313" key="2">
    <source>
        <dbReference type="EMBL" id="KAF9442269.1"/>
    </source>
</evidence>
<protein>
    <submittedName>
        <fullName evidence="2">Uncharacterized protein</fullName>
    </submittedName>
</protein>
<dbReference type="EMBL" id="MU151667">
    <property type="protein sequence ID" value="KAF9442269.1"/>
    <property type="molecule type" value="Genomic_DNA"/>
</dbReference>
<dbReference type="AlphaFoldDB" id="A0A9P6BY30"/>
<accession>A0A9P6BY30</accession>
<evidence type="ECO:0000256" key="1">
    <source>
        <dbReference type="SAM" id="SignalP"/>
    </source>
</evidence>
<reference evidence="2" key="1">
    <citation type="submission" date="2020-11" db="EMBL/GenBank/DDBJ databases">
        <authorList>
            <consortium name="DOE Joint Genome Institute"/>
            <person name="Ahrendt S."/>
            <person name="Riley R."/>
            <person name="Andreopoulos W."/>
            <person name="Labutti K."/>
            <person name="Pangilinan J."/>
            <person name="Ruiz-Duenas F.J."/>
            <person name="Barrasa J.M."/>
            <person name="Sanchez-Garcia M."/>
            <person name="Camarero S."/>
            <person name="Miyauchi S."/>
            <person name="Serrano A."/>
            <person name="Linde D."/>
            <person name="Babiker R."/>
            <person name="Drula E."/>
            <person name="Ayuso-Fernandez I."/>
            <person name="Pacheco R."/>
            <person name="Padilla G."/>
            <person name="Ferreira P."/>
            <person name="Barriuso J."/>
            <person name="Kellner H."/>
            <person name="Castanera R."/>
            <person name="Alfaro M."/>
            <person name="Ramirez L."/>
            <person name="Pisabarro A.G."/>
            <person name="Kuo A."/>
            <person name="Tritt A."/>
            <person name="Lipzen A."/>
            <person name="He G."/>
            <person name="Yan M."/>
            <person name="Ng V."/>
            <person name="Cullen D."/>
            <person name="Martin F."/>
            <person name="Rosso M.-N."/>
            <person name="Henrissat B."/>
            <person name="Hibbett D."/>
            <person name="Martinez A.T."/>
            <person name="Grigoriev I.V."/>
        </authorList>
    </citation>
    <scope>NUCLEOTIDE SEQUENCE</scope>
    <source>
        <strain evidence="2">MF-IS2</strain>
    </source>
</reference>
<proteinExistence type="predicted"/>
<evidence type="ECO:0000313" key="3">
    <source>
        <dbReference type="Proteomes" id="UP000807342"/>
    </source>
</evidence>
<keyword evidence="1" id="KW-0732">Signal</keyword>
<feature type="chain" id="PRO_5040255724" evidence="1">
    <location>
        <begin position="22"/>
        <end position="121"/>
    </location>
</feature>
<comment type="caution">
    <text evidence="2">The sequence shown here is derived from an EMBL/GenBank/DDBJ whole genome shotgun (WGS) entry which is preliminary data.</text>
</comment>